<keyword evidence="3" id="KW-1185">Reference proteome</keyword>
<sequence length="333" mass="38512">MGVYRCNHCKQLGEHSVQEGAICQKCGQPVTVYDTVYFISQLINRYAAVMRELNALKEQESEQASDSVNESTQSSDTNPLHGIKLSDTEVLSTAQQHFGLAQWFADKQIAPNFDYSAVDMSGYYDEAAERIGQHYNVFKDIISRITWSYRNSHSGLNVDLKKYSQKEAQQINNICREFYSHTLFSRYSYQKQDKLIHLKLQSASPIRQFFSGEWLEWYALGQILKEAKQRGKTYSFSCARSLEIRFANEDLHELDVVFLPAGRQPLVIECKTGEYRRDLDKYLTLRKRLNIPAENFILLVTDIDEAQAKAFSSMYELTFLTLPMLPEHIKMLM</sequence>
<dbReference type="InterPro" id="IPR011335">
    <property type="entry name" value="Restrct_endonuc-II-like"/>
</dbReference>
<evidence type="ECO:0008006" key="4">
    <source>
        <dbReference type="Google" id="ProtNLM"/>
    </source>
</evidence>
<feature type="compositionally biased region" description="Polar residues" evidence="1">
    <location>
        <begin position="62"/>
        <end position="78"/>
    </location>
</feature>
<dbReference type="OrthoDB" id="5561245at2"/>
<accession>A0A1A9RY90</accession>
<dbReference type="STRING" id="1795827.A7P95_02715"/>
<dbReference type="RefSeq" id="WP_067590791.1">
    <property type="nucleotide sequence ID" value="NZ_LXSL01000013.1"/>
</dbReference>
<dbReference type="Proteomes" id="UP000077885">
    <property type="component" value="Unassembled WGS sequence"/>
</dbReference>
<dbReference type="GO" id="GO:0003676">
    <property type="term" value="F:nucleic acid binding"/>
    <property type="evidence" value="ECO:0007669"/>
    <property type="project" value="InterPro"/>
</dbReference>
<organism evidence="2 3">
    <name type="scientific">Eikenella longinqua</name>
    <dbReference type="NCBI Taxonomy" id="1795827"/>
    <lineage>
        <taxon>Bacteria</taxon>
        <taxon>Pseudomonadati</taxon>
        <taxon>Pseudomonadota</taxon>
        <taxon>Betaproteobacteria</taxon>
        <taxon>Neisseriales</taxon>
        <taxon>Neisseriaceae</taxon>
        <taxon>Eikenella</taxon>
    </lineage>
</organism>
<gene>
    <name evidence="2" type="ORF">A7P95_02715</name>
</gene>
<dbReference type="InterPro" id="IPR011856">
    <property type="entry name" value="tRNA_endonuc-like_dom_sf"/>
</dbReference>
<protein>
    <recommendedName>
        <fullName evidence="4">DUF1887 domain-containing protein</fullName>
    </recommendedName>
</protein>
<dbReference type="EMBL" id="LXSL01000013">
    <property type="protein sequence ID" value="OAM29956.1"/>
    <property type="molecule type" value="Genomic_DNA"/>
</dbReference>
<proteinExistence type="predicted"/>
<evidence type="ECO:0000256" key="1">
    <source>
        <dbReference type="SAM" id="MobiDB-lite"/>
    </source>
</evidence>
<feature type="region of interest" description="Disordered" evidence="1">
    <location>
        <begin position="60"/>
        <end position="80"/>
    </location>
</feature>
<dbReference type="Gene3D" id="3.40.1350.10">
    <property type="match status" value="1"/>
</dbReference>
<evidence type="ECO:0000313" key="3">
    <source>
        <dbReference type="Proteomes" id="UP000077885"/>
    </source>
</evidence>
<dbReference type="AlphaFoldDB" id="A0A1A9RY90"/>
<evidence type="ECO:0000313" key="2">
    <source>
        <dbReference type="EMBL" id="OAM29956.1"/>
    </source>
</evidence>
<name>A0A1A9RY90_9NEIS</name>
<dbReference type="SUPFAM" id="SSF52980">
    <property type="entry name" value="Restriction endonuclease-like"/>
    <property type="match status" value="1"/>
</dbReference>
<comment type="caution">
    <text evidence="2">The sequence shown here is derived from an EMBL/GenBank/DDBJ whole genome shotgun (WGS) entry which is preliminary data.</text>
</comment>
<reference evidence="3" key="1">
    <citation type="submission" date="2016-05" db="EMBL/GenBank/DDBJ databases">
        <title>Draft genome of Corynebacterium afermentans subsp. afermentans LCDC 88199T.</title>
        <authorList>
            <person name="Bernier A.-M."/>
            <person name="Bernard K."/>
        </authorList>
    </citation>
    <scope>NUCLEOTIDE SEQUENCE [LARGE SCALE GENOMIC DNA]</scope>
    <source>
        <strain evidence="3">NML02-A-017</strain>
    </source>
</reference>